<gene>
    <name evidence="9" type="ORF">OLEA9_A092446</name>
</gene>
<feature type="compositionally biased region" description="Acidic residues" evidence="7">
    <location>
        <begin position="283"/>
        <end position="298"/>
    </location>
</feature>
<dbReference type="Gramene" id="OE9A092446T1">
    <property type="protein sequence ID" value="OE9A092446C1"/>
    <property type="gene ID" value="OE9A092446"/>
</dbReference>
<keyword evidence="10" id="KW-1185">Reference proteome</keyword>
<evidence type="ECO:0000256" key="7">
    <source>
        <dbReference type="SAM" id="MobiDB-lite"/>
    </source>
</evidence>
<feature type="domain" description="Disease resistance protein winged helix" evidence="8">
    <location>
        <begin position="89"/>
        <end position="127"/>
    </location>
</feature>
<keyword evidence="3" id="KW-0677">Repeat</keyword>
<dbReference type="EMBL" id="CACTIH010001821">
    <property type="protein sequence ID" value="CAA2964253.1"/>
    <property type="molecule type" value="Genomic_DNA"/>
</dbReference>
<proteinExistence type="inferred from homology"/>
<accession>A0A8S0QEM7</accession>
<dbReference type="InterPro" id="IPR058922">
    <property type="entry name" value="WHD_DRP"/>
</dbReference>
<comment type="similarity">
    <text evidence="1">Belongs to the disease resistance NB-LRR family.</text>
</comment>
<protein>
    <submittedName>
        <fullName evidence="9">Late blight resistance homolog R1A-3 isoform X1</fullName>
    </submittedName>
</protein>
<sequence length="298" mass="34405">MFRNKSCPQELLEIVKQIAIKCHSLPLAMVVIAGVLANMENKEHLWEEVARNLSSHLSKNSDNYIQILELSYNHLPMHLKPCFLYFGAYKEDEEIHIQKLISLWVAEGYIKKEEHKSLEDVALEYAQSSLIGACLIGLPINLKQLTLVDTHTSPEQTEIIGKLRYLEVLKLLGVTFEGEQWDTREDEFPQLKFLKLSSVELAEWNTSRDHFPRLRLALECCVGWKIPPSLGDIPTLLMIEVYEYGRAIKKSAKKIQEEQEDMGNEYLKVIISSRDWENLSVSEPEEESEEESDEETEQ</sequence>
<evidence type="ECO:0000256" key="5">
    <source>
        <dbReference type="ARBA" id="ARBA00022821"/>
    </source>
</evidence>
<comment type="caution">
    <text evidence="9">The sequence shown here is derived from an EMBL/GenBank/DDBJ whole genome shotgun (WGS) entry which is preliminary data.</text>
</comment>
<evidence type="ECO:0000256" key="1">
    <source>
        <dbReference type="ARBA" id="ARBA00008894"/>
    </source>
</evidence>
<feature type="region of interest" description="Disordered" evidence="7">
    <location>
        <begin position="277"/>
        <end position="298"/>
    </location>
</feature>
<dbReference type="OrthoDB" id="1935686at2759"/>
<evidence type="ECO:0000256" key="3">
    <source>
        <dbReference type="ARBA" id="ARBA00022737"/>
    </source>
</evidence>
<dbReference type="Gene3D" id="1.10.10.10">
    <property type="entry name" value="Winged helix-like DNA-binding domain superfamily/Winged helix DNA-binding domain"/>
    <property type="match status" value="1"/>
</dbReference>
<dbReference type="FunFam" id="1.10.10.10:FF:000322">
    <property type="entry name" value="Probable disease resistance protein At1g63360"/>
    <property type="match status" value="1"/>
</dbReference>
<keyword evidence="6" id="KW-0067">ATP-binding</keyword>
<evidence type="ECO:0000313" key="9">
    <source>
        <dbReference type="EMBL" id="CAA2964253.1"/>
    </source>
</evidence>
<evidence type="ECO:0000259" key="8">
    <source>
        <dbReference type="Pfam" id="PF23559"/>
    </source>
</evidence>
<dbReference type="InterPro" id="IPR036388">
    <property type="entry name" value="WH-like_DNA-bd_sf"/>
</dbReference>
<dbReference type="Proteomes" id="UP000594638">
    <property type="component" value="Unassembled WGS sequence"/>
</dbReference>
<dbReference type="GO" id="GO:0006952">
    <property type="term" value="P:defense response"/>
    <property type="evidence" value="ECO:0007669"/>
    <property type="project" value="UniProtKB-KW"/>
</dbReference>
<keyword evidence="5" id="KW-0611">Plant defense</keyword>
<evidence type="ECO:0000256" key="6">
    <source>
        <dbReference type="ARBA" id="ARBA00022840"/>
    </source>
</evidence>
<evidence type="ECO:0000256" key="2">
    <source>
        <dbReference type="ARBA" id="ARBA00022614"/>
    </source>
</evidence>
<dbReference type="Pfam" id="PF23559">
    <property type="entry name" value="WHD_DRP"/>
    <property type="match status" value="1"/>
</dbReference>
<keyword evidence="4" id="KW-0547">Nucleotide-binding</keyword>
<dbReference type="SUPFAM" id="SSF52540">
    <property type="entry name" value="P-loop containing nucleoside triphosphate hydrolases"/>
    <property type="match status" value="1"/>
</dbReference>
<reference evidence="9 10" key="1">
    <citation type="submission" date="2019-12" db="EMBL/GenBank/DDBJ databases">
        <authorList>
            <person name="Alioto T."/>
            <person name="Alioto T."/>
            <person name="Gomez Garrido J."/>
        </authorList>
    </citation>
    <scope>NUCLEOTIDE SEQUENCE [LARGE SCALE GENOMIC DNA]</scope>
</reference>
<organism evidence="9 10">
    <name type="scientific">Olea europaea subsp. europaea</name>
    <dbReference type="NCBI Taxonomy" id="158383"/>
    <lineage>
        <taxon>Eukaryota</taxon>
        <taxon>Viridiplantae</taxon>
        <taxon>Streptophyta</taxon>
        <taxon>Embryophyta</taxon>
        <taxon>Tracheophyta</taxon>
        <taxon>Spermatophyta</taxon>
        <taxon>Magnoliopsida</taxon>
        <taxon>eudicotyledons</taxon>
        <taxon>Gunneridae</taxon>
        <taxon>Pentapetalae</taxon>
        <taxon>asterids</taxon>
        <taxon>lamiids</taxon>
        <taxon>Lamiales</taxon>
        <taxon>Oleaceae</taxon>
        <taxon>Oleeae</taxon>
        <taxon>Olea</taxon>
    </lineage>
</organism>
<dbReference type="AlphaFoldDB" id="A0A8S0QEM7"/>
<dbReference type="InterPro" id="IPR027417">
    <property type="entry name" value="P-loop_NTPase"/>
</dbReference>
<dbReference type="GO" id="GO:0043531">
    <property type="term" value="F:ADP binding"/>
    <property type="evidence" value="ECO:0007669"/>
    <property type="project" value="InterPro"/>
</dbReference>
<keyword evidence="2" id="KW-0433">Leucine-rich repeat</keyword>
<dbReference type="GO" id="GO:0005524">
    <property type="term" value="F:ATP binding"/>
    <property type="evidence" value="ECO:0007669"/>
    <property type="project" value="UniProtKB-KW"/>
</dbReference>
<name>A0A8S0QEM7_OLEEU</name>
<evidence type="ECO:0000256" key="4">
    <source>
        <dbReference type="ARBA" id="ARBA00022741"/>
    </source>
</evidence>
<dbReference type="SUPFAM" id="SSF52058">
    <property type="entry name" value="L domain-like"/>
    <property type="match status" value="1"/>
</dbReference>
<evidence type="ECO:0000313" key="10">
    <source>
        <dbReference type="Proteomes" id="UP000594638"/>
    </source>
</evidence>
<dbReference type="PANTHER" id="PTHR15140">
    <property type="entry name" value="TUBULIN-SPECIFIC CHAPERONE E"/>
    <property type="match status" value="1"/>
</dbReference>
<dbReference type="PANTHER" id="PTHR15140:SF37">
    <property type="entry name" value="UBIQUITIN-LIKE DOMAIN-CONTAINING PROTEIN"/>
    <property type="match status" value="1"/>
</dbReference>